<dbReference type="InterPro" id="IPR007695">
    <property type="entry name" value="DNA_mismatch_repair_MutS-lik_N"/>
</dbReference>
<feature type="domain" description="DNA mismatch repair protein MutS core" evidence="4">
    <location>
        <begin position="288"/>
        <end position="466"/>
    </location>
</feature>
<evidence type="ECO:0000259" key="4">
    <source>
        <dbReference type="Pfam" id="PF05192"/>
    </source>
</evidence>
<dbReference type="SUPFAM" id="SSF55271">
    <property type="entry name" value="DNA repair protein MutS, domain I"/>
    <property type="match status" value="1"/>
</dbReference>
<reference evidence="5" key="1">
    <citation type="journal article" date="2023" name="G3 (Bethesda)">
        <title>Whole genome assembly and annotation of the endangered Caribbean coral Acropora cervicornis.</title>
        <authorList>
            <person name="Selwyn J.D."/>
            <person name="Vollmer S.V."/>
        </authorList>
    </citation>
    <scope>NUCLEOTIDE SEQUENCE</scope>
    <source>
        <strain evidence="5">K2</strain>
    </source>
</reference>
<name>A0AAD9V0F2_ACRCE</name>
<dbReference type="Gene3D" id="1.10.1420.10">
    <property type="match status" value="1"/>
</dbReference>
<dbReference type="GO" id="GO:0005524">
    <property type="term" value="F:ATP binding"/>
    <property type="evidence" value="ECO:0007669"/>
    <property type="project" value="InterPro"/>
</dbReference>
<feature type="coiled-coil region" evidence="1">
    <location>
        <begin position="446"/>
        <end position="473"/>
    </location>
</feature>
<dbReference type="AlphaFoldDB" id="A0AAD9V0F2"/>
<comment type="caution">
    <text evidence="5">The sequence shown here is derived from an EMBL/GenBank/DDBJ whole genome shotgun (WGS) entry which is preliminary data.</text>
</comment>
<dbReference type="Gene3D" id="3.30.420.110">
    <property type="entry name" value="MutS, connector domain"/>
    <property type="match status" value="1"/>
</dbReference>
<accession>A0AAD9V0F2</accession>
<dbReference type="GO" id="GO:0005739">
    <property type="term" value="C:mitochondrion"/>
    <property type="evidence" value="ECO:0007669"/>
    <property type="project" value="TreeGrafter"/>
</dbReference>
<dbReference type="Pfam" id="PF05192">
    <property type="entry name" value="MutS_III"/>
    <property type="match status" value="1"/>
</dbReference>
<dbReference type="Gene3D" id="3.40.1170.10">
    <property type="entry name" value="DNA repair protein MutS, domain I"/>
    <property type="match status" value="1"/>
</dbReference>
<dbReference type="Pfam" id="PF05188">
    <property type="entry name" value="MutS_II"/>
    <property type="match status" value="1"/>
</dbReference>
<dbReference type="InterPro" id="IPR016151">
    <property type="entry name" value="DNA_mismatch_repair_MutS_N"/>
</dbReference>
<dbReference type="GO" id="GO:0140664">
    <property type="term" value="F:ATP-dependent DNA damage sensor activity"/>
    <property type="evidence" value="ECO:0007669"/>
    <property type="project" value="InterPro"/>
</dbReference>
<evidence type="ECO:0000256" key="1">
    <source>
        <dbReference type="SAM" id="Coils"/>
    </source>
</evidence>
<dbReference type="SUPFAM" id="SSF48334">
    <property type="entry name" value="DNA repair protein MutS, domain III"/>
    <property type="match status" value="1"/>
</dbReference>
<evidence type="ECO:0000259" key="2">
    <source>
        <dbReference type="Pfam" id="PF01624"/>
    </source>
</evidence>
<dbReference type="PANTHER" id="PTHR11361">
    <property type="entry name" value="DNA MISMATCH REPAIR PROTEIN MUTS FAMILY MEMBER"/>
    <property type="match status" value="1"/>
</dbReference>
<keyword evidence="1" id="KW-0175">Coiled coil</keyword>
<dbReference type="GO" id="GO:0043504">
    <property type="term" value="P:mitochondrial DNA repair"/>
    <property type="evidence" value="ECO:0007669"/>
    <property type="project" value="TreeGrafter"/>
</dbReference>
<proteinExistence type="predicted"/>
<feature type="domain" description="DNA mismatch repair protein MutS-like N-terminal" evidence="2">
    <location>
        <begin position="47"/>
        <end position="103"/>
    </location>
</feature>
<dbReference type="SUPFAM" id="SSF53150">
    <property type="entry name" value="DNA repair protein MutS, domain II"/>
    <property type="match status" value="1"/>
</dbReference>
<evidence type="ECO:0000313" key="5">
    <source>
        <dbReference type="EMBL" id="KAK2556621.1"/>
    </source>
</evidence>
<keyword evidence="6" id="KW-1185">Reference proteome</keyword>
<evidence type="ECO:0000313" key="6">
    <source>
        <dbReference type="Proteomes" id="UP001249851"/>
    </source>
</evidence>
<dbReference type="InterPro" id="IPR045076">
    <property type="entry name" value="MutS"/>
</dbReference>
<organism evidence="5 6">
    <name type="scientific">Acropora cervicornis</name>
    <name type="common">Staghorn coral</name>
    <dbReference type="NCBI Taxonomy" id="6130"/>
    <lineage>
        <taxon>Eukaryota</taxon>
        <taxon>Metazoa</taxon>
        <taxon>Cnidaria</taxon>
        <taxon>Anthozoa</taxon>
        <taxon>Hexacorallia</taxon>
        <taxon>Scleractinia</taxon>
        <taxon>Astrocoeniina</taxon>
        <taxon>Acroporidae</taxon>
        <taxon>Acropora</taxon>
    </lineage>
</organism>
<reference evidence="5" key="2">
    <citation type="journal article" date="2023" name="Science">
        <title>Genomic signatures of disease resistance in endangered staghorn corals.</title>
        <authorList>
            <person name="Vollmer S.V."/>
            <person name="Selwyn J.D."/>
            <person name="Despard B.A."/>
            <person name="Roesel C.L."/>
        </authorList>
    </citation>
    <scope>NUCLEOTIDE SEQUENCE</scope>
    <source>
        <strain evidence="5">K2</strain>
    </source>
</reference>
<dbReference type="EMBL" id="JARQWQ010000054">
    <property type="protein sequence ID" value="KAK2556621.1"/>
    <property type="molecule type" value="Genomic_DNA"/>
</dbReference>
<dbReference type="InterPro" id="IPR007860">
    <property type="entry name" value="DNA_mmatch_repair_MutS_con_dom"/>
</dbReference>
<gene>
    <name evidence="5" type="ORF">P5673_021168</name>
</gene>
<dbReference type="InterPro" id="IPR036187">
    <property type="entry name" value="DNA_mismatch_repair_MutS_sf"/>
</dbReference>
<dbReference type="GO" id="GO:0005634">
    <property type="term" value="C:nucleus"/>
    <property type="evidence" value="ECO:0007669"/>
    <property type="project" value="TreeGrafter"/>
</dbReference>
<feature type="domain" description="DNA mismatch repair protein MutS connector" evidence="3">
    <location>
        <begin position="131"/>
        <end position="269"/>
    </location>
</feature>
<dbReference type="InterPro" id="IPR007696">
    <property type="entry name" value="DNA_mismatch_repair_MutS_core"/>
</dbReference>
<dbReference type="Proteomes" id="UP001249851">
    <property type="component" value="Unassembled WGS sequence"/>
</dbReference>
<dbReference type="PANTHER" id="PTHR11361:SF34">
    <property type="entry name" value="DNA MISMATCH REPAIR PROTEIN MSH1, MITOCHONDRIAL"/>
    <property type="match status" value="1"/>
</dbReference>
<dbReference type="GO" id="GO:0030983">
    <property type="term" value="F:mismatched DNA binding"/>
    <property type="evidence" value="ECO:0007669"/>
    <property type="project" value="InterPro"/>
</dbReference>
<dbReference type="InterPro" id="IPR036678">
    <property type="entry name" value="MutS_con_dom_sf"/>
</dbReference>
<protein>
    <submittedName>
        <fullName evidence="5">DNA mismatch repair protein MutS</fullName>
    </submittedName>
</protein>
<evidence type="ECO:0000259" key="3">
    <source>
        <dbReference type="Pfam" id="PF05188"/>
    </source>
</evidence>
<sequence>MAGVGSASFRGYFRASKLLGRMKGLIQQIESTMTTHANVSHLKMPGLSKQYLQIKSKYPDFIVLFQVGDFYEIYSDDAIKVAEKTSLRISRNPNVNKLMAGTPGNSRLIHREVVRLVTPGTLLEPLNPAANYLMSIAEGPDSSLGLAWLDVSTGDFHLGVSSLENIEEDLSRVNPAEVLMAEDHLKDCKVKHNHKTGLTMKRSPLEKVQDFHLTLVPSEWFDIEASRHNDSSVPGLFSSVISSQFSSLEKVAGAALLKFVSYTQREVAPLVSQPSKFSQATHMAIDSNTRRALELTTPLMGTDKKATLFGVMNKTATASGQRLLYSRLCAPSTEVHIIQSRLNTVEFFSVNRPLTEELRKNLKLCPDIERKMQRVATGIANLSDLRAIHGALVIYKKILSHLYESHFDVNLQPIDHLLMADFSLLDGLYNELDTAVGQIISEHSVMEGYSNTADEIKERLNENTRQVEQLRDFYR</sequence>
<dbReference type="Pfam" id="PF01624">
    <property type="entry name" value="MutS_I"/>
    <property type="match status" value="1"/>
</dbReference>
<dbReference type="GO" id="GO:0006298">
    <property type="term" value="P:mismatch repair"/>
    <property type="evidence" value="ECO:0007669"/>
    <property type="project" value="InterPro"/>
</dbReference>